<feature type="region of interest" description="Disordered" evidence="7">
    <location>
        <begin position="1"/>
        <end position="25"/>
    </location>
</feature>
<dbReference type="GO" id="GO:0003677">
    <property type="term" value="F:DNA binding"/>
    <property type="evidence" value="ECO:0007669"/>
    <property type="project" value="UniProtKB-KW"/>
</dbReference>
<evidence type="ECO:0000313" key="9">
    <source>
        <dbReference type="EMBL" id="EKX42777.1"/>
    </source>
</evidence>
<gene>
    <name evidence="9" type="ORF">GUITHDRAFT_111147</name>
</gene>
<dbReference type="RefSeq" id="XP_005829757.1">
    <property type="nucleotide sequence ID" value="XM_005829700.1"/>
</dbReference>
<dbReference type="GeneID" id="17299408"/>
<keyword evidence="2" id="KW-0805">Transcription regulation</keyword>
<evidence type="ECO:0000256" key="1">
    <source>
        <dbReference type="ARBA" id="ARBA00004049"/>
    </source>
</evidence>
<keyword evidence="3" id="KW-0175">Coiled coil</keyword>
<evidence type="ECO:0000256" key="2">
    <source>
        <dbReference type="ARBA" id="ARBA00023015"/>
    </source>
</evidence>
<evidence type="ECO:0000256" key="6">
    <source>
        <dbReference type="ARBA" id="ARBA00023242"/>
    </source>
</evidence>
<keyword evidence="5" id="KW-0804">Transcription</keyword>
<evidence type="ECO:0000256" key="3">
    <source>
        <dbReference type="ARBA" id="ARBA00023054"/>
    </source>
</evidence>
<dbReference type="PaxDb" id="55529-EKX42777"/>
<evidence type="ECO:0000313" key="10">
    <source>
        <dbReference type="EnsemblProtists" id="EKX42777"/>
    </source>
</evidence>
<dbReference type="EnsemblProtists" id="EKX42777">
    <property type="protein sequence ID" value="EKX42777"/>
    <property type="gene ID" value="GUITHDRAFT_111147"/>
</dbReference>
<feature type="domain" description="RWP-RK" evidence="8">
    <location>
        <begin position="9"/>
        <end position="98"/>
    </location>
</feature>
<dbReference type="PROSITE" id="PS51519">
    <property type="entry name" value="RWP_RK"/>
    <property type="match status" value="1"/>
</dbReference>
<proteinExistence type="predicted"/>
<dbReference type="PANTHER" id="PTHR46373:SF2">
    <property type="entry name" value="RWP-RK DOMAIN-CONTAINING PROTEIN"/>
    <property type="match status" value="1"/>
</dbReference>
<organism evidence="9">
    <name type="scientific">Guillardia theta (strain CCMP2712)</name>
    <name type="common">Cryptophyte</name>
    <dbReference type="NCBI Taxonomy" id="905079"/>
    <lineage>
        <taxon>Eukaryota</taxon>
        <taxon>Cryptophyceae</taxon>
        <taxon>Pyrenomonadales</taxon>
        <taxon>Geminigeraceae</taxon>
        <taxon>Guillardia</taxon>
    </lineage>
</organism>
<evidence type="ECO:0000256" key="5">
    <source>
        <dbReference type="ARBA" id="ARBA00023163"/>
    </source>
</evidence>
<dbReference type="EMBL" id="JH993014">
    <property type="protein sequence ID" value="EKX42777.1"/>
    <property type="molecule type" value="Genomic_DNA"/>
</dbReference>
<dbReference type="PANTHER" id="PTHR46373">
    <property type="entry name" value="PROTEIN RKD4"/>
    <property type="match status" value="1"/>
</dbReference>
<reference evidence="10" key="3">
    <citation type="submission" date="2016-03" db="UniProtKB">
        <authorList>
            <consortium name="EnsemblProtists"/>
        </authorList>
    </citation>
    <scope>IDENTIFICATION</scope>
</reference>
<evidence type="ECO:0000259" key="8">
    <source>
        <dbReference type="PROSITE" id="PS51519"/>
    </source>
</evidence>
<dbReference type="OrthoDB" id="6270329at2759"/>
<sequence>MASQFLNQDSVTIAPRPRAGERQSPLEVRLSVDALAPLFNTPQDQAAQLLGISLTSLKSACRRLGIPRWPYRRGTKKESNDSITSETRTEIVTAWFEESATLYQNKHSTSALQGESEATNSWIDEFSPRAHLFCEEQVNEALANEFLVVEDGDEDTSNQANDRMGEWIKWFVTCEDDDMHIRPFY</sequence>
<dbReference type="GO" id="GO:0003700">
    <property type="term" value="F:DNA-binding transcription factor activity"/>
    <property type="evidence" value="ECO:0007669"/>
    <property type="project" value="InterPro"/>
</dbReference>
<name>L1J3B7_GUITC</name>
<accession>L1J3B7</accession>
<dbReference type="Pfam" id="PF02042">
    <property type="entry name" value="RWP-RK"/>
    <property type="match status" value="1"/>
</dbReference>
<keyword evidence="6" id="KW-0539">Nucleus</keyword>
<keyword evidence="11" id="KW-1185">Reference proteome</keyword>
<evidence type="ECO:0000313" key="11">
    <source>
        <dbReference type="Proteomes" id="UP000011087"/>
    </source>
</evidence>
<keyword evidence="4" id="KW-0238">DNA-binding</keyword>
<evidence type="ECO:0000256" key="7">
    <source>
        <dbReference type="SAM" id="MobiDB-lite"/>
    </source>
</evidence>
<dbReference type="InterPro" id="IPR044607">
    <property type="entry name" value="RKD-like"/>
</dbReference>
<evidence type="ECO:0000256" key="4">
    <source>
        <dbReference type="ARBA" id="ARBA00023125"/>
    </source>
</evidence>
<dbReference type="InterPro" id="IPR003035">
    <property type="entry name" value="RWP-RK_dom"/>
</dbReference>
<comment type="function">
    <text evidence="1">Putative transcription factor.</text>
</comment>
<reference evidence="11" key="2">
    <citation type="submission" date="2012-11" db="EMBL/GenBank/DDBJ databases">
        <authorList>
            <person name="Kuo A."/>
            <person name="Curtis B.A."/>
            <person name="Tanifuji G."/>
            <person name="Burki F."/>
            <person name="Gruber A."/>
            <person name="Irimia M."/>
            <person name="Maruyama S."/>
            <person name="Arias M.C."/>
            <person name="Ball S.G."/>
            <person name="Gile G.H."/>
            <person name="Hirakawa Y."/>
            <person name="Hopkins J.F."/>
            <person name="Rensing S.A."/>
            <person name="Schmutz J."/>
            <person name="Symeonidi A."/>
            <person name="Elias M."/>
            <person name="Eveleigh R.J."/>
            <person name="Herman E.K."/>
            <person name="Klute M.J."/>
            <person name="Nakayama T."/>
            <person name="Obornik M."/>
            <person name="Reyes-Prieto A."/>
            <person name="Armbrust E.V."/>
            <person name="Aves S.J."/>
            <person name="Beiko R.G."/>
            <person name="Coutinho P."/>
            <person name="Dacks J.B."/>
            <person name="Durnford D.G."/>
            <person name="Fast N.M."/>
            <person name="Green B.R."/>
            <person name="Grisdale C."/>
            <person name="Hempe F."/>
            <person name="Henrissat B."/>
            <person name="Hoppner M.P."/>
            <person name="Ishida K.-I."/>
            <person name="Kim E."/>
            <person name="Koreny L."/>
            <person name="Kroth P.G."/>
            <person name="Liu Y."/>
            <person name="Malik S.-B."/>
            <person name="Maier U.G."/>
            <person name="McRose D."/>
            <person name="Mock T."/>
            <person name="Neilson J.A."/>
            <person name="Onodera N.T."/>
            <person name="Poole A.M."/>
            <person name="Pritham E.J."/>
            <person name="Richards T.A."/>
            <person name="Rocap G."/>
            <person name="Roy S.W."/>
            <person name="Sarai C."/>
            <person name="Schaack S."/>
            <person name="Shirato S."/>
            <person name="Slamovits C.H."/>
            <person name="Spencer D.F."/>
            <person name="Suzuki S."/>
            <person name="Worden A.Z."/>
            <person name="Zauner S."/>
            <person name="Barry K."/>
            <person name="Bell C."/>
            <person name="Bharti A.K."/>
            <person name="Crow J.A."/>
            <person name="Grimwood J."/>
            <person name="Kramer R."/>
            <person name="Lindquist E."/>
            <person name="Lucas S."/>
            <person name="Salamov A."/>
            <person name="McFadden G.I."/>
            <person name="Lane C.E."/>
            <person name="Keeling P.J."/>
            <person name="Gray M.W."/>
            <person name="Grigoriev I.V."/>
            <person name="Archibald J.M."/>
        </authorList>
    </citation>
    <scope>NUCLEOTIDE SEQUENCE</scope>
    <source>
        <strain evidence="11">CCMP2712</strain>
    </source>
</reference>
<dbReference type="KEGG" id="gtt:GUITHDRAFT_111147"/>
<dbReference type="HOGENOM" id="CLU_092984_0_2_1"/>
<dbReference type="Proteomes" id="UP000011087">
    <property type="component" value="Unassembled WGS sequence"/>
</dbReference>
<reference evidence="9 11" key="1">
    <citation type="journal article" date="2012" name="Nature">
        <title>Algal genomes reveal evolutionary mosaicism and the fate of nucleomorphs.</title>
        <authorList>
            <consortium name="DOE Joint Genome Institute"/>
            <person name="Curtis B.A."/>
            <person name="Tanifuji G."/>
            <person name="Burki F."/>
            <person name="Gruber A."/>
            <person name="Irimia M."/>
            <person name="Maruyama S."/>
            <person name="Arias M.C."/>
            <person name="Ball S.G."/>
            <person name="Gile G.H."/>
            <person name="Hirakawa Y."/>
            <person name="Hopkins J.F."/>
            <person name="Kuo A."/>
            <person name="Rensing S.A."/>
            <person name="Schmutz J."/>
            <person name="Symeonidi A."/>
            <person name="Elias M."/>
            <person name="Eveleigh R.J."/>
            <person name="Herman E.K."/>
            <person name="Klute M.J."/>
            <person name="Nakayama T."/>
            <person name="Obornik M."/>
            <person name="Reyes-Prieto A."/>
            <person name="Armbrust E.V."/>
            <person name="Aves S.J."/>
            <person name="Beiko R.G."/>
            <person name="Coutinho P."/>
            <person name="Dacks J.B."/>
            <person name="Durnford D.G."/>
            <person name="Fast N.M."/>
            <person name="Green B.R."/>
            <person name="Grisdale C.J."/>
            <person name="Hempel F."/>
            <person name="Henrissat B."/>
            <person name="Hoppner M.P."/>
            <person name="Ishida K."/>
            <person name="Kim E."/>
            <person name="Koreny L."/>
            <person name="Kroth P.G."/>
            <person name="Liu Y."/>
            <person name="Malik S.B."/>
            <person name="Maier U.G."/>
            <person name="McRose D."/>
            <person name="Mock T."/>
            <person name="Neilson J.A."/>
            <person name="Onodera N.T."/>
            <person name="Poole A.M."/>
            <person name="Pritham E.J."/>
            <person name="Richards T.A."/>
            <person name="Rocap G."/>
            <person name="Roy S.W."/>
            <person name="Sarai C."/>
            <person name="Schaack S."/>
            <person name="Shirato S."/>
            <person name="Slamovits C.H."/>
            <person name="Spencer D.F."/>
            <person name="Suzuki S."/>
            <person name="Worden A.Z."/>
            <person name="Zauner S."/>
            <person name="Barry K."/>
            <person name="Bell C."/>
            <person name="Bharti A.K."/>
            <person name="Crow J.A."/>
            <person name="Grimwood J."/>
            <person name="Kramer R."/>
            <person name="Lindquist E."/>
            <person name="Lucas S."/>
            <person name="Salamov A."/>
            <person name="McFadden G.I."/>
            <person name="Lane C.E."/>
            <person name="Keeling P.J."/>
            <person name="Gray M.W."/>
            <person name="Grigoriev I.V."/>
            <person name="Archibald J.M."/>
        </authorList>
    </citation>
    <scope>NUCLEOTIDE SEQUENCE</scope>
    <source>
        <strain evidence="9 11">CCMP2712</strain>
    </source>
</reference>
<protein>
    <recommendedName>
        <fullName evidence="8">RWP-RK domain-containing protein</fullName>
    </recommendedName>
</protein>
<feature type="compositionally biased region" description="Polar residues" evidence="7">
    <location>
        <begin position="1"/>
        <end position="11"/>
    </location>
</feature>
<dbReference type="AlphaFoldDB" id="L1J3B7"/>